<proteinExistence type="predicted"/>
<keyword evidence="2" id="KW-1185">Reference proteome</keyword>
<accession>A0ABS8UWM1</accession>
<comment type="caution">
    <text evidence="1">The sequence shown here is derived from an EMBL/GenBank/DDBJ whole genome shotgun (WGS) entry which is preliminary data.</text>
</comment>
<sequence length="148" mass="17010">MSGSESKWRAYDERLCGGGMTQYGTWILRDPLQVKMLNDETNVRMNEHEGNKKQSSYFTRRSMPKTCTIVTRACRVGILARQAPCHANLVCVHGHTCWAVPLRGAYLVAVYTHPLLSKEQDWGDKAIRHAKARSYKHPYPWPRHNTIL</sequence>
<name>A0ABS8UWM1_DATST</name>
<gene>
    <name evidence="1" type="ORF">HAX54_023612</name>
</gene>
<protein>
    <submittedName>
        <fullName evidence="1">Uncharacterized protein</fullName>
    </submittedName>
</protein>
<organism evidence="1 2">
    <name type="scientific">Datura stramonium</name>
    <name type="common">Jimsonweed</name>
    <name type="synonym">Common thornapple</name>
    <dbReference type="NCBI Taxonomy" id="4076"/>
    <lineage>
        <taxon>Eukaryota</taxon>
        <taxon>Viridiplantae</taxon>
        <taxon>Streptophyta</taxon>
        <taxon>Embryophyta</taxon>
        <taxon>Tracheophyta</taxon>
        <taxon>Spermatophyta</taxon>
        <taxon>Magnoliopsida</taxon>
        <taxon>eudicotyledons</taxon>
        <taxon>Gunneridae</taxon>
        <taxon>Pentapetalae</taxon>
        <taxon>asterids</taxon>
        <taxon>lamiids</taxon>
        <taxon>Solanales</taxon>
        <taxon>Solanaceae</taxon>
        <taxon>Solanoideae</taxon>
        <taxon>Datureae</taxon>
        <taxon>Datura</taxon>
    </lineage>
</organism>
<dbReference type="Proteomes" id="UP000823775">
    <property type="component" value="Unassembled WGS sequence"/>
</dbReference>
<evidence type="ECO:0000313" key="1">
    <source>
        <dbReference type="EMBL" id="MCD9639230.1"/>
    </source>
</evidence>
<dbReference type="EMBL" id="JACEIK010002869">
    <property type="protein sequence ID" value="MCD9639230.1"/>
    <property type="molecule type" value="Genomic_DNA"/>
</dbReference>
<evidence type="ECO:0000313" key="2">
    <source>
        <dbReference type="Proteomes" id="UP000823775"/>
    </source>
</evidence>
<reference evidence="1 2" key="1">
    <citation type="journal article" date="2021" name="BMC Genomics">
        <title>Datura genome reveals duplications of psychoactive alkaloid biosynthetic genes and high mutation rate following tissue culture.</title>
        <authorList>
            <person name="Rajewski A."/>
            <person name="Carter-House D."/>
            <person name="Stajich J."/>
            <person name="Litt A."/>
        </authorList>
    </citation>
    <scope>NUCLEOTIDE SEQUENCE [LARGE SCALE GENOMIC DNA]</scope>
    <source>
        <strain evidence="1">AR-01</strain>
    </source>
</reference>